<dbReference type="InterPro" id="IPR028119">
    <property type="entry name" value="Snapin/Pallidin/Snn1"/>
</dbReference>
<dbReference type="GO" id="GO:0000149">
    <property type="term" value="F:SNARE binding"/>
    <property type="evidence" value="ECO:0007669"/>
    <property type="project" value="TreeGrafter"/>
</dbReference>
<dbReference type="InterPro" id="IPR017246">
    <property type="entry name" value="Snapin"/>
</dbReference>
<evidence type="ECO:0000256" key="1">
    <source>
        <dbReference type="ARBA" id="ARBA00006111"/>
    </source>
</evidence>
<protein>
    <recommendedName>
        <fullName evidence="3">Biogenesis of lysosome-related organelles complex 1 subunit 7</fullName>
    </recommendedName>
</protein>
<organism evidence="5 6">
    <name type="scientific">Quillaja saponaria</name>
    <name type="common">Soap bark tree</name>
    <dbReference type="NCBI Taxonomy" id="32244"/>
    <lineage>
        <taxon>Eukaryota</taxon>
        <taxon>Viridiplantae</taxon>
        <taxon>Streptophyta</taxon>
        <taxon>Embryophyta</taxon>
        <taxon>Tracheophyta</taxon>
        <taxon>Spermatophyta</taxon>
        <taxon>Magnoliopsida</taxon>
        <taxon>eudicotyledons</taxon>
        <taxon>Gunneridae</taxon>
        <taxon>Pentapetalae</taxon>
        <taxon>rosids</taxon>
        <taxon>fabids</taxon>
        <taxon>Fabales</taxon>
        <taxon>Quillajaceae</taxon>
        <taxon>Quillaja</taxon>
    </lineage>
</organism>
<accession>A0AAD7QI74</accession>
<dbReference type="KEGG" id="qsa:O6P43_001174"/>
<evidence type="ECO:0000256" key="4">
    <source>
        <dbReference type="SAM" id="MobiDB-lite"/>
    </source>
</evidence>
<comment type="similarity">
    <text evidence="1">Belongs to the SNAPIN family.</text>
</comment>
<dbReference type="EMBL" id="JARAOO010000001">
    <property type="protein sequence ID" value="KAJ7981993.1"/>
    <property type="molecule type" value="Genomic_DNA"/>
</dbReference>
<keyword evidence="2" id="KW-0175">Coiled coil</keyword>
<evidence type="ECO:0000313" key="6">
    <source>
        <dbReference type="Proteomes" id="UP001163823"/>
    </source>
</evidence>
<feature type="compositionally biased region" description="Basic and acidic residues" evidence="4">
    <location>
        <begin position="29"/>
        <end position="39"/>
    </location>
</feature>
<dbReference type="GO" id="GO:0006886">
    <property type="term" value="P:intracellular protein transport"/>
    <property type="evidence" value="ECO:0007669"/>
    <property type="project" value="InterPro"/>
</dbReference>
<dbReference type="GO" id="GO:0008333">
    <property type="term" value="P:endosome to lysosome transport"/>
    <property type="evidence" value="ECO:0007669"/>
    <property type="project" value="TreeGrafter"/>
</dbReference>
<dbReference type="GO" id="GO:0099078">
    <property type="term" value="C:BORC complex"/>
    <property type="evidence" value="ECO:0007669"/>
    <property type="project" value="TreeGrafter"/>
</dbReference>
<name>A0AAD7QI74_QUISA</name>
<dbReference type="Pfam" id="PF14712">
    <property type="entry name" value="Snapin_Pallidin"/>
    <property type="match status" value="1"/>
</dbReference>
<dbReference type="GO" id="GO:0031083">
    <property type="term" value="C:BLOC-1 complex"/>
    <property type="evidence" value="ECO:0007669"/>
    <property type="project" value="InterPro"/>
</dbReference>
<evidence type="ECO:0000256" key="3">
    <source>
        <dbReference type="ARBA" id="ARBA00033330"/>
    </source>
</evidence>
<reference evidence="5 6" key="1">
    <citation type="journal article" date="2023" name="Science">
        <title>Elucidation of the pathway for biosynthesis of saponin adjuvants from the soapbark tree.</title>
        <authorList>
            <person name="Reed J."/>
            <person name="Orme A."/>
            <person name="El-Demerdash A."/>
            <person name="Owen C."/>
            <person name="Martin L.B.B."/>
            <person name="Misra R.C."/>
            <person name="Kikuchi S."/>
            <person name="Rejzek M."/>
            <person name="Martin A.C."/>
            <person name="Harkess A."/>
            <person name="Leebens-Mack J."/>
            <person name="Louveau T."/>
            <person name="Stephenson M.J."/>
            <person name="Osbourn A."/>
        </authorList>
    </citation>
    <scope>NUCLEOTIDE SEQUENCE [LARGE SCALE GENOMIC DNA]</scope>
    <source>
        <strain evidence="5">S10</strain>
    </source>
</reference>
<dbReference type="GO" id="GO:0007040">
    <property type="term" value="P:lysosome organization"/>
    <property type="evidence" value="ECO:0007669"/>
    <property type="project" value="TreeGrafter"/>
</dbReference>
<feature type="compositionally biased region" description="Polar residues" evidence="4">
    <location>
        <begin position="1"/>
        <end position="11"/>
    </location>
</feature>
<dbReference type="Proteomes" id="UP001163823">
    <property type="component" value="Chromosome 1"/>
</dbReference>
<evidence type="ECO:0000313" key="5">
    <source>
        <dbReference type="EMBL" id="KAJ7981993.1"/>
    </source>
</evidence>
<feature type="region of interest" description="Disordered" evidence="4">
    <location>
        <begin position="1"/>
        <end position="46"/>
    </location>
</feature>
<gene>
    <name evidence="5" type="ORF">O6P43_001174</name>
</gene>
<dbReference type="GO" id="GO:0032418">
    <property type="term" value="P:lysosome localization"/>
    <property type="evidence" value="ECO:0007669"/>
    <property type="project" value="TreeGrafter"/>
</dbReference>
<keyword evidence="6" id="KW-1185">Reference proteome</keyword>
<dbReference type="AlphaFoldDB" id="A0AAD7QI74"/>
<proteinExistence type="inferred from homology"/>
<sequence>MEASDNHFNSVEENERVVTEQMEASVSPAKDESESKSDHNGNSSEVLGEGLSSFLSTVILDFDSRAQETLRSQDQLSSTIDRLTGELDKLLEDAPLPFIIQHAAKISAVRKRVSSLNSLLKSIQGRIDNIDRMLSMGARHDKTSTESSV</sequence>
<evidence type="ECO:0000256" key="2">
    <source>
        <dbReference type="ARBA" id="ARBA00023054"/>
    </source>
</evidence>
<comment type="caution">
    <text evidence="5">The sequence shown here is derived from an EMBL/GenBank/DDBJ whole genome shotgun (WGS) entry which is preliminary data.</text>
</comment>
<dbReference type="PANTHER" id="PTHR31305:SF2">
    <property type="entry name" value="SNARE-ASSOCIATED PROTEIN SNAPIN"/>
    <property type="match status" value="1"/>
</dbReference>
<dbReference type="PANTHER" id="PTHR31305">
    <property type="entry name" value="SNARE-ASSOCIATED PROTEIN SNAPIN"/>
    <property type="match status" value="1"/>
</dbReference>